<reference evidence="6 7" key="1">
    <citation type="submission" date="2017-01" db="EMBL/GenBank/DDBJ databases">
        <title>Draft genome sequence of Pseudomonas pachastrellae type strain CCUG 46540T from a deep sea.</title>
        <authorList>
            <person name="Gomila M."/>
            <person name="Mulet M."/>
            <person name="Lalucat J."/>
            <person name="Garcia-Valdes E."/>
        </authorList>
    </citation>
    <scope>NUCLEOTIDE SEQUENCE [LARGE SCALE GENOMIC DNA]</scope>
    <source>
        <strain evidence="6 7">CCUG 46540</strain>
    </source>
</reference>
<evidence type="ECO:0000313" key="7">
    <source>
        <dbReference type="Proteomes" id="UP000242847"/>
    </source>
</evidence>
<accession>A0A1S8DF38</accession>
<sequence>MITGSCLCGGIRFEVDGPLEPIQVCHCGQCRKAQGTAFATNIPAAESRFRLLAGQALLSSFSSSAGKQRCFCSRCGSPIFSRNERIPGVLRVRAGTLDGELDTRLQAHFFTAHKANWFDIDDGLPCYAEFAPSVE</sequence>
<dbReference type="RefSeq" id="WP_083727127.1">
    <property type="nucleotide sequence ID" value="NZ_FOUD01000020.1"/>
</dbReference>
<dbReference type="GO" id="GO:0016846">
    <property type="term" value="F:carbon-sulfur lyase activity"/>
    <property type="evidence" value="ECO:0007669"/>
    <property type="project" value="InterPro"/>
</dbReference>
<dbReference type="STRING" id="254161.SAMN05216256_12074"/>
<gene>
    <name evidence="6" type="ORF">BXT89_09670</name>
</gene>
<dbReference type="Pfam" id="PF04828">
    <property type="entry name" value="GFA"/>
    <property type="match status" value="1"/>
</dbReference>
<keyword evidence="2" id="KW-0479">Metal-binding</keyword>
<dbReference type="PANTHER" id="PTHR33337:SF40">
    <property type="entry name" value="CENP-V_GFA DOMAIN-CONTAINING PROTEIN-RELATED"/>
    <property type="match status" value="1"/>
</dbReference>
<evidence type="ECO:0000256" key="3">
    <source>
        <dbReference type="ARBA" id="ARBA00022833"/>
    </source>
</evidence>
<name>A0A1S8DF38_9GAMM</name>
<evidence type="ECO:0000256" key="4">
    <source>
        <dbReference type="ARBA" id="ARBA00023239"/>
    </source>
</evidence>
<evidence type="ECO:0000256" key="2">
    <source>
        <dbReference type="ARBA" id="ARBA00022723"/>
    </source>
</evidence>
<evidence type="ECO:0000259" key="5">
    <source>
        <dbReference type="PROSITE" id="PS51891"/>
    </source>
</evidence>
<dbReference type="PROSITE" id="PS51891">
    <property type="entry name" value="CENP_V_GFA"/>
    <property type="match status" value="1"/>
</dbReference>
<organism evidence="6 7">
    <name type="scientific">Halopseudomonas pachastrellae</name>
    <dbReference type="NCBI Taxonomy" id="254161"/>
    <lineage>
        <taxon>Bacteria</taxon>
        <taxon>Pseudomonadati</taxon>
        <taxon>Pseudomonadota</taxon>
        <taxon>Gammaproteobacteria</taxon>
        <taxon>Pseudomonadales</taxon>
        <taxon>Pseudomonadaceae</taxon>
        <taxon>Halopseudomonas</taxon>
    </lineage>
</organism>
<protein>
    <submittedName>
        <fullName evidence="6">Aldehyde-activating protein</fullName>
    </submittedName>
</protein>
<keyword evidence="3" id="KW-0862">Zinc</keyword>
<dbReference type="Gene3D" id="3.90.1590.10">
    <property type="entry name" value="glutathione-dependent formaldehyde- activating enzyme (gfa)"/>
    <property type="match status" value="1"/>
</dbReference>
<feature type="domain" description="CENP-V/GFA" evidence="5">
    <location>
        <begin position="2"/>
        <end position="119"/>
    </location>
</feature>
<evidence type="ECO:0000313" key="6">
    <source>
        <dbReference type="EMBL" id="ONM44003.1"/>
    </source>
</evidence>
<dbReference type="EMBL" id="MUBC01000018">
    <property type="protein sequence ID" value="ONM44003.1"/>
    <property type="molecule type" value="Genomic_DNA"/>
</dbReference>
<comment type="similarity">
    <text evidence="1">Belongs to the Gfa family.</text>
</comment>
<comment type="caution">
    <text evidence="6">The sequence shown here is derived from an EMBL/GenBank/DDBJ whole genome shotgun (WGS) entry which is preliminary data.</text>
</comment>
<keyword evidence="7" id="KW-1185">Reference proteome</keyword>
<dbReference type="InterPro" id="IPR006913">
    <property type="entry name" value="CENP-V/GFA"/>
</dbReference>
<dbReference type="PANTHER" id="PTHR33337">
    <property type="entry name" value="GFA DOMAIN-CONTAINING PROTEIN"/>
    <property type="match status" value="1"/>
</dbReference>
<dbReference type="Proteomes" id="UP000242847">
    <property type="component" value="Unassembled WGS sequence"/>
</dbReference>
<dbReference type="OrthoDB" id="7765631at2"/>
<keyword evidence="4" id="KW-0456">Lyase</keyword>
<dbReference type="InterPro" id="IPR011057">
    <property type="entry name" value="Mss4-like_sf"/>
</dbReference>
<dbReference type="GO" id="GO:0046872">
    <property type="term" value="F:metal ion binding"/>
    <property type="evidence" value="ECO:0007669"/>
    <property type="project" value="UniProtKB-KW"/>
</dbReference>
<evidence type="ECO:0000256" key="1">
    <source>
        <dbReference type="ARBA" id="ARBA00005495"/>
    </source>
</evidence>
<dbReference type="SUPFAM" id="SSF51316">
    <property type="entry name" value="Mss4-like"/>
    <property type="match status" value="1"/>
</dbReference>
<dbReference type="AlphaFoldDB" id="A0A1S8DF38"/>
<proteinExistence type="inferred from homology"/>